<keyword evidence="10" id="KW-1185">Reference proteome</keyword>
<dbReference type="EMBL" id="CAKLCB010000054">
    <property type="protein sequence ID" value="CAH0514115.1"/>
    <property type="molecule type" value="Genomic_DNA"/>
</dbReference>
<dbReference type="Proteomes" id="UP001158986">
    <property type="component" value="Unassembled WGS sequence"/>
</dbReference>
<evidence type="ECO:0000256" key="2">
    <source>
        <dbReference type="ARBA" id="ARBA00022679"/>
    </source>
</evidence>
<dbReference type="Gene3D" id="1.25.40.430">
    <property type="match status" value="1"/>
</dbReference>
<keyword evidence="3 6" id="KW-0547">Nucleotide-binding</keyword>
<dbReference type="PROSITE" id="PS00107">
    <property type="entry name" value="PROTEIN_KINASE_ATP"/>
    <property type="match status" value="1"/>
</dbReference>
<feature type="binding site" evidence="6">
    <location>
        <position position="571"/>
    </location>
    <ligand>
        <name>ATP</name>
        <dbReference type="ChEBI" id="CHEBI:30616"/>
    </ligand>
</feature>
<evidence type="ECO:0000256" key="7">
    <source>
        <dbReference type="SAM" id="MobiDB-lite"/>
    </source>
</evidence>
<evidence type="ECO:0000256" key="5">
    <source>
        <dbReference type="ARBA" id="ARBA00022840"/>
    </source>
</evidence>
<dbReference type="InterPro" id="IPR027084">
    <property type="entry name" value="Mps1_cat"/>
</dbReference>
<evidence type="ECO:0000256" key="1">
    <source>
        <dbReference type="ARBA" id="ARBA00022527"/>
    </source>
</evidence>
<feature type="compositionally biased region" description="Low complexity" evidence="7">
    <location>
        <begin position="503"/>
        <end position="517"/>
    </location>
</feature>
<dbReference type="Gene3D" id="3.30.200.20">
    <property type="entry name" value="Phosphorylase Kinase, domain 1"/>
    <property type="match status" value="1"/>
</dbReference>
<keyword evidence="5 6" id="KW-0067">ATP-binding</keyword>
<organism evidence="9 10">
    <name type="scientific">Peronospora belbahrii</name>
    <dbReference type="NCBI Taxonomy" id="622444"/>
    <lineage>
        <taxon>Eukaryota</taxon>
        <taxon>Sar</taxon>
        <taxon>Stramenopiles</taxon>
        <taxon>Oomycota</taxon>
        <taxon>Peronosporomycetes</taxon>
        <taxon>Peronosporales</taxon>
        <taxon>Peronosporaceae</taxon>
        <taxon>Peronospora</taxon>
    </lineage>
</organism>
<feature type="compositionally biased region" description="Low complexity" evidence="7">
    <location>
        <begin position="253"/>
        <end position="270"/>
    </location>
</feature>
<dbReference type="Gene3D" id="1.10.510.10">
    <property type="entry name" value="Transferase(Phosphotransferase) domain 1"/>
    <property type="match status" value="1"/>
</dbReference>
<keyword evidence="2" id="KW-0808">Transferase</keyword>
<dbReference type="SMART" id="SM00777">
    <property type="entry name" value="Mad3_BUB1_I"/>
    <property type="match status" value="1"/>
</dbReference>
<proteinExistence type="predicted"/>
<dbReference type="InterPro" id="IPR008271">
    <property type="entry name" value="Ser/Thr_kinase_AS"/>
</dbReference>
<evidence type="ECO:0000259" key="8">
    <source>
        <dbReference type="PROSITE" id="PS50011"/>
    </source>
</evidence>
<dbReference type="InterPro" id="IPR017441">
    <property type="entry name" value="Protein_kinase_ATP_BS"/>
</dbReference>
<reference evidence="9 10" key="1">
    <citation type="submission" date="2021-11" db="EMBL/GenBank/DDBJ databases">
        <authorList>
            <person name="Islam A."/>
            <person name="Islam S."/>
            <person name="Flora M.S."/>
            <person name="Rahman M."/>
            <person name="Ziaur R.M."/>
            <person name="Epstein J.H."/>
            <person name="Hassan M."/>
            <person name="Klassen M."/>
            <person name="Woodard K."/>
            <person name="Webb A."/>
            <person name="Webby R.J."/>
            <person name="El Zowalaty M.E."/>
        </authorList>
    </citation>
    <scope>NUCLEOTIDE SEQUENCE [LARGE SCALE GENOMIC DNA]</scope>
    <source>
        <strain evidence="9">Pbs1</strain>
    </source>
</reference>
<evidence type="ECO:0000313" key="9">
    <source>
        <dbReference type="EMBL" id="CAH0514115.1"/>
    </source>
</evidence>
<gene>
    <name evidence="9" type="ORF">PBS001_LOCUS888</name>
</gene>
<name>A0ABN8CLZ0_9STRA</name>
<feature type="compositionally biased region" description="Polar residues" evidence="7">
    <location>
        <begin position="311"/>
        <end position="325"/>
    </location>
</feature>
<dbReference type="PANTHER" id="PTHR22974">
    <property type="entry name" value="MIXED LINEAGE PROTEIN KINASE"/>
    <property type="match status" value="1"/>
</dbReference>
<evidence type="ECO:0000256" key="3">
    <source>
        <dbReference type="ARBA" id="ARBA00022741"/>
    </source>
</evidence>
<protein>
    <recommendedName>
        <fullName evidence="8">Protein kinase domain-containing protein</fullName>
    </recommendedName>
</protein>
<dbReference type="InterPro" id="IPR011009">
    <property type="entry name" value="Kinase-like_dom_sf"/>
</dbReference>
<dbReference type="PANTHER" id="PTHR22974:SF21">
    <property type="entry name" value="DUAL SPECIFICITY PROTEIN KINASE TTK"/>
    <property type="match status" value="1"/>
</dbReference>
<dbReference type="InterPro" id="IPR013212">
    <property type="entry name" value="Mad3/Bub1_I"/>
</dbReference>
<keyword evidence="4" id="KW-0418">Kinase</keyword>
<feature type="compositionally biased region" description="Acidic residues" evidence="7">
    <location>
        <begin position="296"/>
        <end position="309"/>
    </location>
</feature>
<feature type="region of interest" description="Disordered" evidence="7">
    <location>
        <begin position="479"/>
        <end position="517"/>
    </location>
</feature>
<dbReference type="SMART" id="SM00220">
    <property type="entry name" value="S_TKc"/>
    <property type="match status" value="1"/>
</dbReference>
<dbReference type="InterPro" id="IPR000719">
    <property type="entry name" value="Prot_kinase_dom"/>
</dbReference>
<dbReference type="PROSITE" id="PS50011">
    <property type="entry name" value="PROTEIN_KINASE_DOM"/>
    <property type="match status" value="1"/>
</dbReference>
<dbReference type="SUPFAM" id="SSF56112">
    <property type="entry name" value="Protein kinase-like (PK-like)"/>
    <property type="match status" value="1"/>
</dbReference>
<evidence type="ECO:0000256" key="6">
    <source>
        <dbReference type="PROSITE-ProRule" id="PRU10141"/>
    </source>
</evidence>
<sequence>MDQLPMPTAPRSAAKWLELLRCPLGGNPGLYNKLRLLKRALTCIDVEIARDTAEYTEICIMLTKLSDSEKGVRQNFQEMKKRRVGEKQPLRYEEEAAFEYEAGNKEVAKEILELGVDNNALTSIQKEKLLNRVIAGRAGWVAAFSGSPQEQKVLALQTKRQALRKIQGNSVTNSMQNKEELVVTTPRGCAATSLQLLTIPADITPISYSRECDASTLGLNHMLMTPSNATPVSHGRNGESFSTVSKIPHRGNKSPLPTTPLLPTRSSLKSQSTLRKPPARFTFGGPPLRVIATNREDDDDNDEDDDDAMMESQTTPTRPEKSTATIEETEKAISASPAIKCERMLKPKIDVGDISHILKWNPDKEKERKGTCTDRKDTKVSLDIPAKLTGGGAQLQALIEKRPQEKSIETLAVPPAIVQRLPQSREVQPVLMDVSVPDRKSSVVEHYLSPRMKSSLDSRADTALKAPLLLDRSTITRTKDHYRSPKRRQLDPSVAVRKKQVDLSSPSSISSPSSPLVASLSSNSSRDALESLTSRVVVNGLKYIKLEQIGSGGSSKVYRMLGPDLKIYALKKIKLKKLDAKSIAQYTNEIKLLKRLQGNPHIIKLIAAEQDLQQRQINVIMEHGEIDLSARLRDLNGGMDENLLRVIWTQMLQAVDAIHRTRIIHGDLKPANFLFVNGALKLIDFGIAKAIPSNDTTNIERDSQIGTVNYMSPEAIQGNTLPNGERDPEGKMKVGRASDIWSLGCILYQIVYSKPPFADVRSIIDKFRCIIDPAVPIPFSPLQNQDLENVIRSCLQRDHRRRPPITGERGLLSHPFLRSGGSSACEPSVTMGLPSGRVNMFMSIGQEGLRNETQVEKGFNGRRAFTCKCFVARGNVAAIGQENLRLEQRIKKRFYRKLNQANKHYTLLQRVSNPVQWVYNTIQFFRDRAAMANYKLLELLLTAPNLTYKLLEKQLKWLLQKRIKSYRSDKPCKIADFR</sequence>
<evidence type="ECO:0000313" key="10">
    <source>
        <dbReference type="Proteomes" id="UP001158986"/>
    </source>
</evidence>
<feature type="domain" description="Protein kinase" evidence="8">
    <location>
        <begin position="543"/>
        <end position="817"/>
    </location>
</feature>
<comment type="caution">
    <text evidence="9">The sequence shown here is derived from an EMBL/GenBank/DDBJ whole genome shotgun (WGS) entry which is preliminary data.</text>
</comment>
<accession>A0ABN8CLZ0</accession>
<feature type="region of interest" description="Disordered" evidence="7">
    <location>
        <begin position="229"/>
        <end position="325"/>
    </location>
</feature>
<evidence type="ECO:0000256" key="4">
    <source>
        <dbReference type="ARBA" id="ARBA00022777"/>
    </source>
</evidence>
<keyword evidence="1" id="KW-0723">Serine/threonine-protein kinase</keyword>
<dbReference type="Pfam" id="PF00069">
    <property type="entry name" value="Pkinase"/>
    <property type="match status" value="1"/>
</dbReference>
<dbReference type="PROSITE" id="PS00108">
    <property type="entry name" value="PROTEIN_KINASE_ST"/>
    <property type="match status" value="1"/>
</dbReference>
<dbReference type="CDD" id="cd14131">
    <property type="entry name" value="PKc_Mps1"/>
    <property type="match status" value="1"/>
</dbReference>